<evidence type="ECO:0000256" key="1">
    <source>
        <dbReference type="ARBA" id="ARBA00022737"/>
    </source>
</evidence>
<dbReference type="AlphaFoldDB" id="A0A3D8SBA7"/>
<accession>A0A3D8SBA7</accession>
<protein>
    <submittedName>
        <fullName evidence="5">Uncharacterized protein</fullName>
    </submittedName>
</protein>
<dbReference type="RefSeq" id="XP_026604953.1">
    <property type="nucleotide sequence ID" value="XM_026745957.1"/>
</dbReference>
<dbReference type="SUPFAM" id="SSF48403">
    <property type="entry name" value="Ankyrin repeat"/>
    <property type="match status" value="1"/>
</dbReference>
<evidence type="ECO:0000313" key="6">
    <source>
        <dbReference type="Proteomes" id="UP000256690"/>
    </source>
</evidence>
<dbReference type="PROSITE" id="PS50297">
    <property type="entry name" value="ANK_REP_REGION"/>
    <property type="match status" value="2"/>
</dbReference>
<dbReference type="PROSITE" id="PS50088">
    <property type="entry name" value="ANK_REPEAT"/>
    <property type="match status" value="2"/>
</dbReference>
<feature type="repeat" description="ANK" evidence="3">
    <location>
        <begin position="446"/>
        <end position="479"/>
    </location>
</feature>
<dbReference type="STRING" id="1810919.A0A3D8SBA7"/>
<name>A0A3D8SBA7_9EURO</name>
<organism evidence="5 6">
    <name type="scientific">Aspergillus mulundensis</name>
    <dbReference type="NCBI Taxonomy" id="1810919"/>
    <lineage>
        <taxon>Eukaryota</taxon>
        <taxon>Fungi</taxon>
        <taxon>Dikarya</taxon>
        <taxon>Ascomycota</taxon>
        <taxon>Pezizomycotina</taxon>
        <taxon>Eurotiomycetes</taxon>
        <taxon>Eurotiomycetidae</taxon>
        <taxon>Eurotiales</taxon>
        <taxon>Aspergillaceae</taxon>
        <taxon>Aspergillus</taxon>
        <taxon>Aspergillus subgen. Nidulantes</taxon>
    </lineage>
</organism>
<keyword evidence="2 3" id="KW-0040">ANK repeat</keyword>
<dbReference type="EMBL" id="PVWQ01000004">
    <property type="protein sequence ID" value="RDW83615.1"/>
    <property type="molecule type" value="Genomic_DNA"/>
</dbReference>
<dbReference type="InterPro" id="IPR002110">
    <property type="entry name" value="Ankyrin_rpt"/>
</dbReference>
<evidence type="ECO:0000256" key="4">
    <source>
        <dbReference type="SAM" id="MobiDB-lite"/>
    </source>
</evidence>
<sequence>MAYQEFQTCTDPVFESRKIVDADGTALYETQLVSLLHEIIARNDSNLLMQYITAWEWDLPGRDIPVPDIHSHDPFYIAAAHGCLDALRVLLDAHSAGKTEAHSASASASASIEQERGFSLLHVACQHAQIEIVKFLLDSDPALATVHDKDPGGWTPLMAAAYSTGTFGDGADTSTLGEVLINMLLDRGASARDCVSSPTTGIDTATASESGGHRLPQADSTVLSLAISGCSYRTVKRLLEAGADIHQPLAIHSDTPGSGFWDDGLDVRDVTALHLGSAAWNVEGIRAVLDHCYEMKSDMTFWRDSMGRLPLHYAAAGSDPTGTLEPSLIILENDLAQRITGTFELLVPNDDAGTAKLINTRDAQGATPLHYAVRTHGRCGTQGSKHAYRTIAWLLSHGGNASIGDGRNRTALHVLAYASLDGEPIDTNLITLLMKYGCPLDTPDEDGETPLHILARHLRQAHAAKELIKHGARVDVVNKKGNLPLHEAMRGAIRPRLSWDCQRQEQVSLGDRVRAQDEVVRALLDVHGTTSVLDQPNGQGKTPRVLREETRRRWEEMERGTNASN</sequence>
<evidence type="ECO:0000256" key="3">
    <source>
        <dbReference type="PROSITE-ProRule" id="PRU00023"/>
    </source>
</evidence>
<dbReference type="PANTHER" id="PTHR24198">
    <property type="entry name" value="ANKYRIN REPEAT AND PROTEIN KINASE DOMAIN-CONTAINING PROTEIN"/>
    <property type="match status" value="1"/>
</dbReference>
<dbReference type="InterPro" id="IPR036770">
    <property type="entry name" value="Ankyrin_rpt-contain_sf"/>
</dbReference>
<keyword evidence="6" id="KW-1185">Reference proteome</keyword>
<dbReference type="SMART" id="SM00248">
    <property type="entry name" value="ANK"/>
    <property type="match status" value="9"/>
</dbReference>
<keyword evidence="1" id="KW-0677">Repeat</keyword>
<feature type="repeat" description="ANK" evidence="3">
    <location>
        <begin position="116"/>
        <end position="148"/>
    </location>
</feature>
<feature type="region of interest" description="Disordered" evidence="4">
    <location>
        <begin position="531"/>
        <end position="565"/>
    </location>
</feature>
<evidence type="ECO:0000313" key="5">
    <source>
        <dbReference type="EMBL" id="RDW83615.1"/>
    </source>
</evidence>
<reference evidence="5 6" key="1">
    <citation type="journal article" date="2018" name="IMA Fungus">
        <title>IMA Genome-F 9: Draft genome sequence of Annulohypoxylon stygium, Aspergillus mulundensis, Berkeleyomyces basicola (syn. Thielaviopsis basicola), Ceratocystis smalleyi, two Cercospora beticola strains, Coleophoma cylindrospora, Fusarium fracticaudum, Phialophora cf. hyalina, and Morchella septimelata.</title>
        <authorList>
            <person name="Wingfield B.D."/>
            <person name="Bills G.F."/>
            <person name="Dong Y."/>
            <person name="Huang W."/>
            <person name="Nel W.J."/>
            <person name="Swalarsk-Parry B.S."/>
            <person name="Vaghefi N."/>
            <person name="Wilken P.M."/>
            <person name="An Z."/>
            <person name="de Beer Z.W."/>
            <person name="De Vos L."/>
            <person name="Chen L."/>
            <person name="Duong T.A."/>
            <person name="Gao Y."/>
            <person name="Hammerbacher A."/>
            <person name="Kikkert J.R."/>
            <person name="Li Y."/>
            <person name="Li H."/>
            <person name="Li K."/>
            <person name="Li Q."/>
            <person name="Liu X."/>
            <person name="Ma X."/>
            <person name="Naidoo K."/>
            <person name="Pethybridge S.J."/>
            <person name="Sun J."/>
            <person name="Steenkamp E.T."/>
            <person name="van der Nest M.A."/>
            <person name="van Wyk S."/>
            <person name="Wingfield M.J."/>
            <person name="Xiong C."/>
            <person name="Yue Q."/>
            <person name="Zhang X."/>
        </authorList>
    </citation>
    <scope>NUCLEOTIDE SEQUENCE [LARGE SCALE GENOMIC DNA]</scope>
    <source>
        <strain evidence="5 6">DSM 5745</strain>
    </source>
</reference>
<dbReference type="Proteomes" id="UP000256690">
    <property type="component" value="Unassembled WGS sequence"/>
</dbReference>
<dbReference type="Pfam" id="PF12796">
    <property type="entry name" value="Ank_2"/>
    <property type="match status" value="2"/>
</dbReference>
<gene>
    <name evidence="5" type="ORF">DSM5745_03941</name>
</gene>
<evidence type="ECO:0000256" key="2">
    <source>
        <dbReference type="ARBA" id="ARBA00023043"/>
    </source>
</evidence>
<dbReference type="Gene3D" id="1.25.40.20">
    <property type="entry name" value="Ankyrin repeat-containing domain"/>
    <property type="match status" value="3"/>
</dbReference>
<feature type="compositionally biased region" description="Polar residues" evidence="4">
    <location>
        <begin position="531"/>
        <end position="540"/>
    </location>
</feature>
<dbReference type="PANTHER" id="PTHR24198:SF165">
    <property type="entry name" value="ANKYRIN REPEAT-CONTAINING PROTEIN-RELATED"/>
    <property type="match status" value="1"/>
</dbReference>
<proteinExistence type="predicted"/>
<dbReference type="GeneID" id="38114311"/>
<dbReference type="OrthoDB" id="823504at2759"/>
<feature type="compositionally biased region" description="Basic and acidic residues" evidence="4">
    <location>
        <begin position="545"/>
        <end position="559"/>
    </location>
</feature>
<comment type="caution">
    <text evidence="5">The sequence shown here is derived from an EMBL/GenBank/DDBJ whole genome shotgun (WGS) entry which is preliminary data.</text>
</comment>